<organism evidence="2 3">
    <name type="scientific">Cryobacterium roopkundense</name>
    <dbReference type="NCBI Taxonomy" id="1001240"/>
    <lineage>
        <taxon>Bacteria</taxon>
        <taxon>Bacillati</taxon>
        <taxon>Actinomycetota</taxon>
        <taxon>Actinomycetes</taxon>
        <taxon>Micrococcales</taxon>
        <taxon>Microbacteriaceae</taxon>
        <taxon>Cryobacterium</taxon>
    </lineage>
</organism>
<evidence type="ECO:0000313" key="3">
    <source>
        <dbReference type="Proteomes" id="UP000561726"/>
    </source>
</evidence>
<feature type="transmembrane region" description="Helical" evidence="1">
    <location>
        <begin position="139"/>
        <end position="164"/>
    </location>
</feature>
<comment type="caution">
    <text evidence="2">The sequence shown here is derived from an EMBL/GenBank/DDBJ whole genome shotgun (WGS) entry which is preliminary data.</text>
</comment>
<feature type="transmembrane region" description="Helical" evidence="1">
    <location>
        <begin position="74"/>
        <end position="94"/>
    </location>
</feature>
<evidence type="ECO:0000256" key="1">
    <source>
        <dbReference type="SAM" id="Phobius"/>
    </source>
</evidence>
<keyword evidence="1" id="KW-1133">Transmembrane helix</keyword>
<feature type="transmembrane region" description="Helical" evidence="1">
    <location>
        <begin position="203"/>
        <end position="224"/>
    </location>
</feature>
<dbReference type="RefSeq" id="WP_052541961.1">
    <property type="nucleotide sequence ID" value="NZ_JACHBQ010000001.1"/>
</dbReference>
<accession>A0A7W8ZYS7</accession>
<dbReference type="AlphaFoldDB" id="A0A7W8ZYS7"/>
<feature type="transmembrane region" description="Helical" evidence="1">
    <location>
        <begin position="25"/>
        <end position="44"/>
    </location>
</feature>
<proteinExistence type="predicted"/>
<feature type="transmembrane region" description="Helical" evidence="1">
    <location>
        <begin position="171"/>
        <end position="191"/>
    </location>
</feature>
<dbReference type="OrthoDB" id="5019680at2"/>
<name>A0A7W8ZYS7_9MICO</name>
<sequence>MTVAGENGQSQVDTAAPAARQIGTWAWLGIGVASAVVGLLPWILTGMRLPLQNLWGTDTLPAEMPIALLPFSQYSITLIAGIIVVGAAIAGVVARSTRARQGRFGLAALTAGVLVTQVIATVQAAVVVGNGLRPGRESLIYLVAVVSVATASFVVGALVLVLIARMPRAGALIGLGIAAVAVGWWLGALVVHRPGLVTETQTALLGLLRWVPAILCGVAIGWCGVNTVGRVVAAVTALASAVIGPAIATAVSSATGTRVLARYPAEMLEYGVQVFQQVLGISELTLRPILTAIIVAAAVLAFKAVLRRRRAPLAEACP</sequence>
<dbReference type="Proteomes" id="UP000561726">
    <property type="component" value="Unassembled WGS sequence"/>
</dbReference>
<reference evidence="2 3" key="1">
    <citation type="submission" date="2020-08" db="EMBL/GenBank/DDBJ databases">
        <title>Sequencing the genomes of 1000 actinobacteria strains.</title>
        <authorList>
            <person name="Klenk H.-P."/>
        </authorList>
    </citation>
    <scope>NUCLEOTIDE SEQUENCE [LARGE SCALE GENOMIC DNA]</scope>
    <source>
        <strain evidence="2 3">DSM 21065</strain>
    </source>
</reference>
<keyword evidence="1" id="KW-0472">Membrane</keyword>
<dbReference type="EMBL" id="JACHBQ010000001">
    <property type="protein sequence ID" value="MBB5642724.1"/>
    <property type="molecule type" value="Genomic_DNA"/>
</dbReference>
<feature type="transmembrane region" description="Helical" evidence="1">
    <location>
        <begin position="289"/>
        <end position="306"/>
    </location>
</feature>
<protein>
    <submittedName>
        <fullName evidence="2">Uncharacterized protein</fullName>
    </submittedName>
</protein>
<feature type="transmembrane region" description="Helical" evidence="1">
    <location>
        <begin position="106"/>
        <end position="127"/>
    </location>
</feature>
<evidence type="ECO:0000313" key="2">
    <source>
        <dbReference type="EMBL" id="MBB5642724.1"/>
    </source>
</evidence>
<feature type="transmembrane region" description="Helical" evidence="1">
    <location>
        <begin position="231"/>
        <end position="251"/>
    </location>
</feature>
<keyword evidence="1" id="KW-0812">Transmembrane</keyword>
<gene>
    <name evidence="2" type="ORF">BJ997_003272</name>
</gene>